<dbReference type="InterPro" id="IPR031414">
    <property type="entry name" value="Ribosomal_bTHX"/>
</dbReference>
<comment type="caution">
    <text evidence="5">The sequence shown here is derived from an EMBL/GenBank/DDBJ whole genome shotgun (WGS) entry which is preliminary data.</text>
</comment>
<protein>
    <recommendedName>
        <fullName evidence="7">Ribosomal small subunit protein bTHX</fullName>
    </recommendedName>
</protein>
<evidence type="ECO:0000313" key="5">
    <source>
        <dbReference type="EMBL" id="GAA0261799.1"/>
    </source>
</evidence>
<accession>A0ABN0UUC9</accession>
<evidence type="ECO:0000256" key="4">
    <source>
        <dbReference type="SAM" id="MobiDB-lite"/>
    </source>
</evidence>
<dbReference type="RefSeq" id="WP_343883529.1">
    <property type="nucleotide sequence ID" value="NZ_BAAAFO010000004.1"/>
</dbReference>
<evidence type="ECO:0000313" key="6">
    <source>
        <dbReference type="Proteomes" id="UP001500657"/>
    </source>
</evidence>
<organism evidence="5 6">
    <name type="scientific">Rhodanobacter caeni</name>
    <dbReference type="NCBI Taxonomy" id="657654"/>
    <lineage>
        <taxon>Bacteria</taxon>
        <taxon>Pseudomonadati</taxon>
        <taxon>Pseudomonadota</taxon>
        <taxon>Gammaproteobacteria</taxon>
        <taxon>Lysobacterales</taxon>
        <taxon>Rhodanobacteraceae</taxon>
        <taxon>Rhodanobacter</taxon>
    </lineage>
</organism>
<feature type="region of interest" description="Disordered" evidence="4">
    <location>
        <begin position="1"/>
        <end position="53"/>
    </location>
</feature>
<proteinExistence type="inferred from homology"/>
<comment type="similarity">
    <text evidence="1">Belongs to the bacterial ribosomal protein bTHX family.</text>
</comment>
<dbReference type="NCBIfam" id="TIGR04560">
    <property type="entry name" value="ribo_THX"/>
    <property type="match status" value="1"/>
</dbReference>
<dbReference type="Pfam" id="PF17070">
    <property type="entry name" value="Thx"/>
    <property type="match status" value="1"/>
</dbReference>
<evidence type="ECO:0000256" key="1">
    <source>
        <dbReference type="ARBA" id="ARBA00010834"/>
    </source>
</evidence>
<evidence type="ECO:0000256" key="3">
    <source>
        <dbReference type="ARBA" id="ARBA00023274"/>
    </source>
</evidence>
<dbReference type="InterPro" id="IPR030826">
    <property type="entry name" value="Ribosomal_bTHX/bTHXc/bTHXm"/>
</dbReference>
<sequence length="53" mass="5487">MGKGDRKTRRGKTNRGSYGNSRAHAAQPAVVGAKPTVTKPAAARKAAPKKKSA</sequence>
<evidence type="ECO:0000256" key="2">
    <source>
        <dbReference type="ARBA" id="ARBA00022980"/>
    </source>
</evidence>
<keyword evidence="6" id="KW-1185">Reference proteome</keyword>
<dbReference type="Proteomes" id="UP001500657">
    <property type="component" value="Unassembled WGS sequence"/>
</dbReference>
<feature type="compositionally biased region" description="Low complexity" evidence="4">
    <location>
        <begin position="33"/>
        <end position="45"/>
    </location>
</feature>
<keyword evidence="3" id="KW-0687">Ribonucleoprotein</keyword>
<evidence type="ECO:0008006" key="7">
    <source>
        <dbReference type="Google" id="ProtNLM"/>
    </source>
</evidence>
<feature type="compositionally biased region" description="Basic residues" evidence="4">
    <location>
        <begin position="1"/>
        <end position="13"/>
    </location>
</feature>
<gene>
    <name evidence="5" type="ORF">GCM10009126_29200</name>
</gene>
<dbReference type="EMBL" id="BAAAFO010000004">
    <property type="protein sequence ID" value="GAA0261799.1"/>
    <property type="molecule type" value="Genomic_DNA"/>
</dbReference>
<reference evidence="5 6" key="1">
    <citation type="journal article" date="2019" name="Int. J. Syst. Evol. Microbiol.">
        <title>The Global Catalogue of Microorganisms (GCM) 10K type strain sequencing project: providing services to taxonomists for standard genome sequencing and annotation.</title>
        <authorList>
            <consortium name="The Broad Institute Genomics Platform"/>
            <consortium name="The Broad Institute Genome Sequencing Center for Infectious Disease"/>
            <person name="Wu L."/>
            <person name="Ma J."/>
        </authorList>
    </citation>
    <scope>NUCLEOTIDE SEQUENCE [LARGE SCALE GENOMIC DNA]</scope>
    <source>
        <strain evidence="5 6">JCM 16242</strain>
    </source>
</reference>
<keyword evidence="2" id="KW-0689">Ribosomal protein</keyword>
<name>A0ABN0UUC9_9GAMM</name>